<dbReference type="CDD" id="cd00146">
    <property type="entry name" value="PKD"/>
    <property type="match status" value="1"/>
</dbReference>
<evidence type="ECO:0000256" key="2">
    <source>
        <dbReference type="ARBA" id="ARBA00022837"/>
    </source>
</evidence>
<feature type="domain" description="PKD" evidence="4">
    <location>
        <begin position="179"/>
        <end position="268"/>
    </location>
</feature>
<dbReference type="SUPFAM" id="SSF51126">
    <property type="entry name" value="Pectin lyase-like"/>
    <property type="match status" value="2"/>
</dbReference>
<dbReference type="Gene3D" id="2.160.20.10">
    <property type="entry name" value="Single-stranded right-handed beta-helix, Pectin lyase-like"/>
    <property type="match status" value="2"/>
</dbReference>
<dbReference type="SUPFAM" id="SSF49299">
    <property type="entry name" value="PKD domain"/>
    <property type="match status" value="1"/>
</dbReference>
<dbReference type="NCBIfam" id="NF041518">
    <property type="entry name" value="choice_anch_Q"/>
    <property type="match status" value="1"/>
</dbReference>
<dbReference type="PROSITE" id="PS51234">
    <property type="entry name" value="TSP3"/>
    <property type="match status" value="1"/>
</dbReference>
<proteinExistence type="predicted"/>
<dbReference type="EMBL" id="QZKU01000073">
    <property type="protein sequence ID" value="RJP20814.1"/>
    <property type="molecule type" value="Genomic_DNA"/>
</dbReference>
<dbReference type="InterPro" id="IPR003367">
    <property type="entry name" value="Thrombospondin_3-like_rpt"/>
</dbReference>
<dbReference type="Pfam" id="PF02412">
    <property type="entry name" value="TSP_3"/>
    <property type="match status" value="3"/>
</dbReference>
<dbReference type="Proteomes" id="UP000265882">
    <property type="component" value="Unassembled WGS sequence"/>
</dbReference>
<dbReference type="SUPFAM" id="SSF49452">
    <property type="entry name" value="Starch-binding domain-like"/>
    <property type="match status" value="2"/>
</dbReference>
<dbReference type="SMART" id="SM00089">
    <property type="entry name" value="PKD"/>
    <property type="match status" value="1"/>
</dbReference>
<feature type="chain" id="PRO_5017397963" evidence="3">
    <location>
        <begin position="34"/>
        <end position="1339"/>
    </location>
</feature>
<sequence length="1339" mass="141092">MSRAFKIGRMNSAAAMVFAAISMVILLSPVASAETINYGYDDAQRLVSAQYGDGTVVDYVYDNLGNRLQKATTLAGAPANNPPNVAISPSPANGATGISTIPTLSWTGSGDPDTGDTVSYSVYFGDTANPPLASSGSETSYTPGKLSSLETYYWQVVSRDSHNVEAAGPVWSFTTKDDPVAAFSFSPVAGHSPLTVNFMDASTSQTSTIVSWAWDFDNDDIIDSTTQNPSYIYSSSGTYTVRLTVTDATAATGTETKAAAINVYLRGSISGTITDADTLQGIENAVVSASGPSYGSTHSDASGVYSITGLKQGDYSVRVSLSGYLRHSYPGVVHVNAGADTPNIGIAISSDSDHDLVSDSTDNCPHIYNPMQEDMDTDDIGDLCDPDMDGDGVDNDLDNCPTISNPGQADADGDGYGDDCTVVHCVNSSAELQGALTLAQNNGSNDVIKLEQGTYLISGNNGDYFRYATTEPWSLVIQGGYLPGCSAREVNPADTVLEGGIDQQDAGAGVLFLRDGNTTLVSTHTKIVVDGVTVQNGIAGYNAGIYAYTQYGTLLFTNNILKNNTGTTGGGLYAISSYGKVKLANNVINDNTACHYAGAYLQSNGWIDLTNNTIVGNTATGNGGGIYLYQADEAATAELYNNIFWNNAAGTGPDIYIDNWRGGAAIAYYNDFNPTNVQGAFASQGDNINAIPLFVGGGDYHLSFGSPCIDAGDPSAPSLPLTDFEGEGRALGIAPDIGADEYYVEGPTFSVSGRILLDGVGLGGITVSLSGAQAATDITNANGEYLFTWVPEGGYTITPSGPYQFTPPERVVTVSGSDLTGQDFAAALVDSDGDGIYDINDNCPLAVNPDQLDYDGDGVGDACDNCLTKQNPDQADTDGDGYGDACTDVYCVCTSLELQDALSEAQGNGKNDVIKLVQGTYLVSLNSNQHFSYAATEPWGLIIEGGYLPDCSAREVDPTTTILDGEGIHQSDIGGVLRIRDGNTAPISVHTEITVDGITVQNGEADYYGGVDIYTEYGTINFINNIVKSNHGTTCGGIHANSYAGTITLSNNIISDNTEYYYGAVYAQSNGTINFLHNTVTGNTADTNCAGLYLYQANYAASAELYNNIFWNNAAGTGADIFLDNWRGGTAVAYFNDFDPAKVFGAFASSGNNINGNPIFVQPAYWVASESVSGDYHLSCNSPCIDAGTDAGIPSDLEDDARPFDVPLIDHNGPEPEFDMGADECVGFSNLCLTLLPDSTSIQRGGTLGYTVTVVNPTAYPVSFDYWTNATRPDGLMYPPSGLLLGPYPVNLNGLSIHTQHVNHTIPTEAPLGRYTYNAFVGAYPSSTNEYHFNFEVTP</sequence>
<dbReference type="GO" id="GO:0005509">
    <property type="term" value="F:calcium ion binding"/>
    <property type="evidence" value="ECO:0007669"/>
    <property type="project" value="InterPro"/>
</dbReference>
<evidence type="ECO:0000256" key="3">
    <source>
        <dbReference type="SAM" id="SignalP"/>
    </source>
</evidence>
<dbReference type="PANTHER" id="PTHR10199:SF100">
    <property type="entry name" value="THROMBOSPONDIN, ISOFORM A"/>
    <property type="match status" value="1"/>
</dbReference>
<keyword evidence="2" id="KW-0106">Calcium</keyword>
<dbReference type="InterPro" id="IPR017897">
    <property type="entry name" value="Thrombospondin_3_rpt"/>
</dbReference>
<dbReference type="InterPro" id="IPR059226">
    <property type="entry name" value="Choice_anch_Q_dom"/>
</dbReference>
<evidence type="ECO:0000313" key="5">
    <source>
        <dbReference type="EMBL" id="RJP20814.1"/>
    </source>
</evidence>
<gene>
    <name evidence="5" type="ORF">C4520_10700</name>
</gene>
<organism evidence="5 6">
    <name type="scientific">Abyssobacteria bacterium (strain SURF_5)</name>
    <dbReference type="NCBI Taxonomy" id="2093360"/>
    <lineage>
        <taxon>Bacteria</taxon>
        <taxon>Pseudomonadati</taxon>
        <taxon>Candidatus Hydrogenedentota</taxon>
        <taxon>Candidatus Abyssobacteria</taxon>
    </lineage>
</organism>
<protein>
    <submittedName>
        <fullName evidence="5">PKD domain-containing protein</fullName>
    </submittedName>
</protein>
<keyword evidence="1 3" id="KW-0732">Signal</keyword>
<evidence type="ECO:0000256" key="1">
    <source>
        <dbReference type="ARBA" id="ARBA00022729"/>
    </source>
</evidence>
<dbReference type="InterPro" id="IPR028974">
    <property type="entry name" value="TSP_type-3_rpt"/>
</dbReference>
<dbReference type="GO" id="GO:0030246">
    <property type="term" value="F:carbohydrate binding"/>
    <property type="evidence" value="ECO:0007669"/>
    <property type="project" value="InterPro"/>
</dbReference>
<dbReference type="PANTHER" id="PTHR10199">
    <property type="entry name" value="THROMBOSPONDIN"/>
    <property type="match status" value="1"/>
</dbReference>
<dbReference type="GO" id="GO:0007155">
    <property type="term" value="P:cell adhesion"/>
    <property type="evidence" value="ECO:0007669"/>
    <property type="project" value="InterPro"/>
</dbReference>
<name>A0A3A4NYH8_ABYX5</name>
<dbReference type="InterPro" id="IPR006626">
    <property type="entry name" value="PbH1"/>
</dbReference>
<dbReference type="Pfam" id="PF18911">
    <property type="entry name" value="PKD_4"/>
    <property type="match status" value="1"/>
</dbReference>
<dbReference type="Gene3D" id="4.10.1080.10">
    <property type="entry name" value="TSP type-3 repeat"/>
    <property type="match status" value="1"/>
</dbReference>
<dbReference type="InterPro" id="IPR013784">
    <property type="entry name" value="Carb-bd-like_fold"/>
</dbReference>
<dbReference type="InterPro" id="IPR000601">
    <property type="entry name" value="PKD_dom"/>
</dbReference>
<dbReference type="SMART" id="SM00710">
    <property type="entry name" value="PbH1"/>
    <property type="match status" value="7"/>
</dbReference>
<comment type="caution">
    <text evidence="5">The sequence shown here is derived from an EMBL/GenBank/DDBJ whole genome shotgun (WGS) entry which is preliminary data.</text>
</comment>
<dbReference type="InterPro" id="IPR011050">
    <property type="entry name" value="Pectin_lyase_fold/virulence"/>
</dbReference>
<dbReference type="InterPro" id="IPR035986">
    <property type="entry name" value="PKD_dom_sf"/>
</dbReference>
<dbReference type="Pfam" id="PF13620">
    <property type="entry name" value="CarboxypepD_reg"/>
    <property type="match status" value="1"/>
</dbReference>
<dbReference type="InterPro" id="IPR022409">
    <property type="entry name" value="PKD/Chitinase_dom"/>
</dbReference>
<reference evidence="5 6" key="1">
    <citation type="journal article" date="2017" name="ISME J.">
        <title>Energy and carbon metabolisms in a deep terrestrial subsurface fluid microbial community.</title>
        <authorList>
            <person name="Momper L."/>
            <person name="Jungbluth S.P."/>
            <person name="Lee M.D."/>
            <person name="Amend J.P."/>
        </authorList>
    </citation>
    <scope>NUCLEOTIDE SEQUENCE [LARGE SCALE GENOMIC DNA]</scope>
    <source>
        <strain evidence="5">SURF_5</strain>
    </source>
</reference>
<dbReference type="InterPro" id="IPR012334">
    <property type="entry name" value="Pectin_lyas_fold"/>
</dbReference>
<accession>A0A3A4NYH8</accession>
<dbReference type="PROSITE" id="PS50093">
    <property type="entry name" value="PKD"/>
    <property type="match status" value="1"/>
</dbReference>
<dbReference type="Gene3D" id="2.60.40.10">
    <property type="entry name" value="Immunoglobulins"/>
    <property type="match status" value="3"/>
</dbReference>
<evidence type="ECO:0000259" key="4">
    <source>
        <dbReference type="PROSITE" id="PS50093"/>
    </source>
</evidence>
<dbReference type="FunFam" id="2.60.40.10:FF:000270">
    <property type="entry name" value="Cell surface protein"/>
    <property type="match status" value="1"/>
</dbReference>
<evidence type="ECO:0000313" key="6">
    <source>
        <dbReference type="Proteomes" id="UP000265882"/>
    </source>
</evidence>
<feature type="signal peptide" evidence="3">
    <location>
        <begin position="1"/>
        <end position="33"/>
    </location>
</feature>
<dbReference type="InterPro" id="IPR013783">
    <property type="entry name" value="Ig-like_fold"/>
</dbReference>
<dbReference type="SUPFAM" id="SSF103647">
    <property type="entry name" value="TSP type-3 repeat"/>
    <property type="match status" value="2"/>
</dbReference>